<dbReference type="EMBL" id="AALHWI010000001">
    <property type="protein sequence ID" value="ECZ8066013.1"/>
    <property type="molecule type" value="Genomic_DNA"/>
</dbReference>
<reference evidence="2" key="1">
    <citation type="submission" date="2018-08" db="EMBL/GenBank/DDBJ databases">
        <authorList>
            <consortium name="PulseNet: The National Subtyping Network for Foodborne Disease Surveillance"/>
            <person name="Tarr C.L."/>
            <person name="Trees E."/>
            <person name="Katz L.S."/>
            <person name="Carleton-Romer H.A."/>
            <person name="Stroika S."/>
            <person name="Kucerova Z."/>
            <person name="Roache K.F."/>
            <person name="Sabol A.L."/>
            <person name="Besser J."/>
            <person name="Gerner-Smidt P."/>
        </authorList>
    </citation>
    <scope>NUCLEOTIDE SEQUENCE</scope>
    <source>
        <strain evidence="3">2013K-0359</strain>
        <strain evidence="1">PNUSAS049162</strain>
        <strain evidence="2">PNUSAS050161</strain>
    </source>
</reference>
<evidence type="ECO:0000313" key="1">
    <source>
        <dbReference type="EMBL" id="EBM5892689.1"/>
    </source>
</evidence>
<gene>
    <name evidence="2" type="ORF">D1D77_11105</name>
    <name evidence="1" type="ORF">D1E52_15795</name>
    <name evidence="3" type="ORF">NE17_00735</name>
</gene>
<dbReference type="EMBL" id="AAGGXD010000018">
    <property type="protein sequence ID" value="EBN8300233.1"/>
    <property type="molecule type" value="Genomic_DNA"/>
</dbReference>
<proteinExistence type="predicted"/>
<organism evidence="2">
    <name type="scientific">Salmonella enterica</name>
    <name type="common">Salmonella choleraesuis</name>
    <dbReference type="NCBI Taxonomy" id="28901"/>
    <lineage>
        <taxon>Bacteria</taxon>
        <taxon>Pseudomonadati</taxon>
        <taxon>Pseudomonadota</taxon>
        <taxon>Gammaproteobacteria</taxon>
        <taxon>Enterobacterales</taxon>
        <taxon>Enterobacteriaceae</taxon>
        <taxon>Salmonella</taxon>
    </lineage>
</organism>
<dbReference type="EMBL" id="AAGDBY010000012">
    <property type="protein sequence ID" value="EBM5892689.1"/>
    <property type="molecule type" value="Genomic_DNA"/>
</dbReference>
<evidence type="ECO:0000313" key="3">
    <source>
        <dbReference type="EMBL" id="ECZ8066013.1"/>
    </source>
</evidence>
<dbReference type="AlphaFoldDB" id="A0A5T8WKJ5"/>
<evidence type="ECO:0000313" key="2">
    <source>
        <dbReference type="EMBL" id="EBN8300233.1"/>
    </source>
</evidence>
<comment type="caution">
    <text evidence="2">The sequence shown here is derived from an EMBL/GenBank/DDBJ whole genome shotgun (WGS) entry which is preliminary data.</text>
</comment>
<sequence length="100" mass="10901">MKNNGEWKGSRKSVAAASVQTSIRHPIHVRAAALFHGETQAVDVHLDHSGIAPKDGQIFAYDAKYGQFIPVMSGGGTMIQRNRRAKGRKYAGLLAVRKSK</sequence>
<name>A0A5T8WKJ5_SALER</name>
<protein>
    <submittedName>
        <fullName evidence="2">Uncharacterized protein</fullName>
    </submittedName>
</protein>
<accession>A0A5T8WKJ5</accession>